<name>A0A1F5EBF3_9BACT</name>
<dbReference type="SUPFAM" id="SSF102114">
    <property type="entry name" value="Radical SAM enzymes"/>
    <property type="match status" value="1"/>
</dbReference>
<evidence type="ECO:0000256" key="6">
    <source>
        <dbReference type="ARBA" id="ARBA00023014"/>
    </source>
</evidence>
<dbReference type="PANTHER" id="PTHR43787">
    <property type="entry name" value="FEMO COFACTOR BIOSYNTHESIS PROTEIN NIFB-RELATED"/>
    <property type="match status" value="1"/>
</dbReference>
<keyword evidence="3" id="KW-0949">S-adenosyl-L-methionine</keyword>
<evidence type="ECO:0000256" key="1">
    <source>
        <dbReference type="ARBA" id="ARBA00001966"/>
    </source>
</evidence>
<evidence type="ECO:0000259" key="7">
    <source>
        <dbReference type="PROSITE" id="PS51918"/>
    </source>
</evidence>
<evidence type="ECO:0000256" key="5">
    <source>
        <dbReference type="ARBA" id="ARBA00023004"/>
    </source>
</evidence>
<sequence length="285" mass="31966">MGCLNSDKNFTHWFGNIHFSGPCNRSCYFCIGQHMMALDPLDNLSSWPLRGIWKFVDECLNHNIHEINLTGSNTDPLLCQNIGKLNALLRTAIPELVLGVRTNGVVALNHLDDWKLFDKASISIPSFDEAIYEEMMGQGVTPRLEEILANSSHMQSVKINIVLGPENLADNDLAKTLDRLSDLGIKRTNLREPYGQPHLGDPLAKSAVEVKRIYGMPVYLWGQMEVTYWDVHYVEVESVNLYANGRVSADYPITRGHDALSGSVLDQSHFPGGRVSPQWQHLRLG</sequence>
<dbReference type="CDD" id="cd01335">
    <property type="entry name" value="Radical_SAM"/>
    <property type="match status" value="1"/>
</dbReference>
<dbReference type="InterPro" id="IPR007197">
    <property type="entry name" value="rSAM"/>
</dbReference>
<comment type="caution">
    <text evidence="8">The sequence shown here is derived from an EMBL/GenBank/DDBJ whole genome shotgun (WGS) entry which is preliminary data.</text>
</comment>
<evidence type="ECO:0000313" key="9">
    <source>
        <dbReference type="Proteomes" id="UP000177481"/>
    </source>
</evidence>
<organism evidence="8 9">
    <name type="scientific">Candidatus Berkelbacteria bacterium RIFCSPLOWO2_01_FULL_50_28</name>
    <dbReference type="NCBI Taxonomy" id="1797471"/>
    <lineage>
        <taxon>Bacteria</taxon>
        <taxon>Candidatus Berkelbacteria</taxon>
    </lineage>
</organism>
<dbReference type="PROSITE" id="PS51918">
    <property type="entry name" value="RADICAL_SAM"/>
    <property type="match status" value="1"/>
</dbReference>
<accession>A0A1F5EBF3</accession>
<dbReference type="AlphaFoldDB" id="A0A1F5EBF3"/>
<keyword evidence="2" id="KW-0004">4Fe-4S</keyword>
<dbReference type="Proteomes" id="UP000177481">
    <property type="component" value="Unassembled WGS sequence"/>
</dbReference>
<gene>
    <name evidence="8" type="ORF">A3A71_01015</name>
</gene>
<keyword evidence="5" id="KW-0408">Iron</keyword>
<evidence type="ECO:0000256" key="4">
    <source>
        <dbReference type="ARBA" id="ARBA00022723"/>
    </source>
</evidence>
<dbReference type="STRING" id="1797471.A3A71_01015"/>
<keyword evidence="4" id="KW-0479">Metal-binding</keyword>
<dbReference type="GO" id="GO:0051539">
    <property type="term" value="F:4 iron, 4 sulfur cluster binding"/>
    <property type="evidence" value="ECO:0007669"/>
    <property type="project" value="UniProtKB-KW"/>
</dbReference>
<dbReference type="GO" id="GO:0003824">
    <property type="term" value="F:catalytic activity"/>
    <property type="evidence" value="ECO:0007669"/>
    <property type="project" value="InterPro"/>
</dbReference>
<dbReference type="InterPro" id="IPR058240">
    <property type="entry name" value="rSAM_sf"/>
</dbReference>
<evidence type="ECO:0000313" key="8">
    <source>
        <dbReference type="EMBL" id="OGD64620.1"/>
    </source>
</evidence>
<proteinExistence type="predicted"/>
<dbReference type="InterPro" id="IPR013785">
    <property type="entry name" value="Aldolase_TIM"/>
</dbReference>
<dbReference type="Gene3D" id="3.20.20.70">
    <property type="entry name" value="Aldolase class I"/>
    <property type="match status" value="1"/>
</dbReference>
<dbReference type="GO" id="GO:0046872">
    <property type="term" value="F:metal ion binding"/>
    <property type="evidence" value="ECO:0007669"/>
    <property type="project" value="UniProtKB-KW"/>
</dbReference>
<keyword evidence="6" id="KW-0411">Iron-sulfur</keyword>
<reference evidence="8 9" key="1">
    <citation type="journal article" date="2016" name="Nat. Commun.">
        <title>Thousands of microbial genomes shed light on interconnected biogeochemical processes in an aquifer system.</title>
        <authorList>
            <person name="Anantharaman K."/>
            <person name="Brown C.T."/>
            <person name="Hug L.A."/>
            <person name="Sharon I."/>
            <person name="Castelle C.J."/>
            <person name="Probst A.J."/>
            <person name="Thomas B.C."/>
            <person name="Singh A."/>
            <person name="Wilkins M.J."/>
            <person name="Karaoz U."/>
            <person name="Brodie E.L."/>
            <person name="Williams K.H."/>
            <person name="Hubbard S.S."/>
            <person name="Banfield J.F."/>
        </authorList>
    </citation>
    <scope>NUCLEOTIDE SEQUENCE [LARGE SCALE GENOMIC DNA]</scope>
</reference>
<evidence type="ECO:0000256" key="2">
    <source>
        <dbReference type="ARBA" id="ARBA00022485"/>
    </source>
</evidence>
<protein>
    <recommendedName>
        <fullName evidence="7">Radical SAM core domain-containing protein</fullName>
    </recommendedName>
</protein>
<evidence type="ECO:0000256" key="3">
    <source>
        <dbReference type="ARBA" id="ARBA00022691"/>
    </source>
</evidence>
<dbReference type="EMBL" id="MEZX01000002">
    <property type="protein sequence ID" value="OGD64620.1"/>
    <property type="molecule type" value="Genomic_DNA"/>
</dbReference>
<comment type="cofactor">
    <cofactor evidence="1">
        <name>[4Fe-4S] cluster</name>
        <dbReference type="ChEBI" id="CHEBI:49883"/>
    </cofactor>
</comment>
<feature type="domain" description="Radical SAM core" evidence="7">
    <location>
        <begin position="7"/>
        <end position="223"/>
    </location>
</feature>
<dbReference type="SFLD" id="SFLDS00029">
    <property type="entry name" value="Radical_SAM"/>
    <property type="match status" value="1"/>
</dbReference>